<dbReference type="GO" id="GO:0005886">
    <property type="term" value="C:plasma membrane"/>
    <property type="evidence" value="ECO:0007669"/>
    <property type="project" value="UniProtKB-SubCell"/>
</dbReference>
<protein>
    <submittedName>
        <fullName evidence="10">Phospholipase_D-nuclease N-terminal</fullName>
    </submittedName>
</protein>
<evidence type="ECO:0000313" key="12">
    <source>
        <dbReference type="Proteomes" id="UP000183046"/>
    </source>
</evidence>
<evidence type="ECO:0000313" key="9">
    <source>
        <dbReference type="EMBL" id="ONN69870.1"/>
    </source>
</evidence>
<dbReference type="InterPro" id="IPR027379">
    <property type="entry name" value="CLS_N"/>
</dbReference>
<name>A0A0D7FI93_9PSED</name>
<feature type="domain" description="Cardiolipin synthase N-terminal" evidence="7">
    <location>
        <begin position="16"/>
        <end position="58"/>
    </location>
</feature>
<evidence type="ECO:0000313" key="10">
    <source>
        <dbReference type="EMBL" id="SCZ41521.1"/>
    </source>
</evidence>
<evidence type="ECO:0000256" key="4">
    <source>
        <dbReference type="ARBA" id="ARBA00022989"/>
    </source>
</evidence>
<dbReference type="PATRIC" id="fig|47885.6.peg.119"/>
<feature type="transmembrane region" description="Helical" evidence="6">
    <location>
        <begin position="6"/>
        <end position="26"/>
    </location>
</feature>
<keyword evidence="4 6" id="KW-1133">Transmembrane helix</keyword>
<accession>A0A1G5NXM7</accession>
<dbReference type="Proteomes" id="UP000183046">
    <property type="component" value="Unassembled WGS sequence"/>
</dbReference>
<evidence type="ECO:0000313" key="13">
    <source>
        <dbReference type="Proteomes" id="UP000189310"/>
    </source>
</evidence>
<evidence type="ECO:0000259" key="7">
    <source>
        <dbReference type="Pfam" id="PF13396"/>
    </source>
</evidence>
<proteinExistence type="predicted"/>
<dbReference type="STRING" id="237610.BJP27_05040"/>
<accession>A0A0D7FI93</accession>
<keyword evidence="3 6" id="KW-0812">Transmembrane</keyword>
<evidence type="ECO:0000256" key="3">
    <source>
        <dbReference type="ARBA" id="ARBA00022692"/>
    </source>
</evidence>
<evidence type="ECO:0000256" key="2">
    <source>
        <dbReference type="ARBA" id="ARBA00022475"/>
    </source>
</evidence>
<reference evidence="9 13" key="4">
    <citation type="submission" date="2017-01" db="EMBL/GenBank/DDBJ databases">
        <title>Pseudomonas psychrotolerans genome sequencing and assembly.</title>
        <authorList>
            <person name="Vyas B."/>
            <person name="Mayilraj S."/>
        </authorList>
    </citation>
    <scope>NUCLEOTIDE SEQUENCE [LARGE SCALE GENOMIC DNA]</scope>
    <source>
        <strain evidence="9 13">SDS18</strain>
    </source>
</reference>
<feature type="transmembrane region" description="Helical" evidence="6">
    <location>
        <begin position="38"/>
        <end position="56"/>
    </location>
</feature>
<keyword evidence="13" id="KW-1185">Reference proteome</keyword>
<sequence>MINSTIGGVLGFIVFLLDIWAIVNVIRSDSTSNAKIGWTVLIIVLPVIGLIAWAAAGPRGNRSATAPTHKG</sequence>
<comment type="caution">
    <text evidence="8">The sequence shown here is derived from an EMBL/GenBank/DDBJ whole genome shotgun (WGS) entry which is preliminary data.</text>
</comment>
<evidence type="ECO:0000313" key="8">
    <source>
        <dbReference type="EMBL" id="OAN28162.1"/>
    </source>
</evidence>
<evidence type="ECO:0000313" key="11">
    <source>
        <dbReference type="Proteomes" id="UP000078356"/>
    </source>
</evidence>
<evidence type="ECO:0000256" key="5">
    <source>
        <dbReference type="ARBA" id="ARBA00023136"/>
    </source>
</evidence>
<reference evidence="10" key="3">
    <citation type="submission" date="2016-10" db="EMBL/GenBank/DDBJ databases">
        <authorList>
            <person name="Varghese N."/>
            <person name="Submissions S."/>
        </authorList>
    </citation>
    <scope>NUCLEOTIDE SEQUENCE</scope>
    <source>
        <strain evidence="10">DSM 15758</strain>
    </source>
</reference>
<organism evidence="8 11">
    <name type="scientific">Pseudomonas oryzihabitans</name>
    <dbReference type="NCBI Taxonomy" id="47885"/>
    <lineage>
        <taxon>Bacteria</taxon>
        <taxon>Pseudomonadati</taxon>
        <taxon>Pseudomonadota</taxon>
        <taxon>Gammaproteobacteria</taxon>
        <taxon>Pseudomonadales</taxon>
        <taxon>Pseudomonadaceae</taxon>
        <taxon>Pseudomonas</taxon>
    </lineage>
</organism>
<gene>
    <name evidence="8" type="ORF">A4V15_03605</name>
    <name evidence="9" type="ORF">BVL52_16475</name>
    <name evidence="10" type="ORF">SAMN05216279_10815</name>
</gene>
<reference evidence="8 11" key="1">
    <citation type="submission" date="2016-04" db="EMBL/GenBank/DDBJ databases">
        <title>Draft Genome Sequences of Staphylococcus capitis Strain H36, S. capitis Strain H65, S. cohnii Strain H62, S. hominis Strain H69, Mycobacterium iranicum Strain H39, Plantibacter sp. Strain H53, Pseudomonas oryzihabitans Strain H72, and Microbacterium sp. Strain H83, isolated from residential settings.</title>
        <authorList>
            <person name="Lymperopoulou D."/>
            <person name="Adams R.I."/>
            <person name="Lindow S."/>
            <person name="Coil D.A."/>
            <person name="Jospin G."/>
            <person name="Eisen J.A."/>
        </authorList>
    </citation>
    <scope>NUCLEOTIDE SEQUENCE [LARGE SCALE GENOMIC DNA]</scope>
    <source>
        <strain evidence="8 11">H72</strain>
    </source>
</reference>
<keyword evidence="5 6" id="KW-0472">Membrane</keyword>
<dbReference type="AlphaFoldDB" id="A0A0D7FI93"/>
<dbReference type="Proteomes" id="UP000078356">
    <property type="component" value="Unassembled WGS sequence"/>
</dbReference>
<dbReference type="EMBL" id="MTLN01000008">
    <property type="protein sequence ID" value="ONN69870.1"/>
    <property type="molecule type" value="Genomic_DNA"/>
</dbReference>
<reference evidence="12" key="2">
    <citation type="submission" date="2016-10" db="EMBL/GenBank/DDBJ databases">
        <authorList>
            <person name="de Groot N.N."/>
        </authorList>
    </citation>
    <scope>NUCLEOTIDE SEQUENCE [LARGE SCALE GENOMIC DNA]</scope>
    <source>
        <strain evidence="12">DSM 15758</strain>
    </source>
</reference>
<dbReference type="Pfam" id="PF13396">
    <property type="entry name" value="PLDc_N"/>
    <property type="match status" value="1"/>
</dbReference>
<comment type="subcellular location">
    <subcellularLocation>
        <location evidence="1">Cell membrane</location>
        <topology evidence="1">Multi-pass membrane protein</topology>
    </subcellularLocation>
</comment>
<evidence type="ECO:0000256" key="6">
    <source>
        <dbReference type="SAM" id="Phobius"/>
    </source>
</evidence>
<dbReference type="OrthoDB" id="8455471at2"/>
<keyword evidence="2" id="KW-1003">Cell membrane</keyword>
<dbReference type="Proteomes" id="UP000189310">
    <property type="component" value="Unassembled WGS sequence"/>
</dbReference>
<dbReference type="EMBL" id="LWCR01000023">
    <property type="protein sequence ID" value="OAN28162.1"/>
    <property type="molecule type" value="Genomic_DNA"/>
</dbReference>
<evidence type="ECO:0000256" key="1">
    <source>
        <dbReference type="ARBA" id="ARBA00004651"/>
    </source>
</evidence>
<dbReference type="EMBL" id="FMWB01000008">
    <property type="protein sequence ID" value="SCZ41521.1"/>
    <property type="molecule type" value="Genomic_DNA"/>
</dbReference>